<dbReference type="Proteomes" id="UP000095472">
    <property type="component" value="Chromosome"/>
</dbReference>
<organism evidence="1 2">
    <name type="scientific">Desertifilum tharense IPPAS B-1220</name>
    <dbReference type="NCBI Taxonomy" id="1781255"/>
    <lineage>
        <taxon>Bacteria</taxon>
        <taxon>Bacillati</taxon>
        <taxon>Cyanobacteriota</taxon>
        <taxon>Cyanophyceae</taxon>
        <taxon>Desertifilales</taxon>
        <taxon>Desertifilaceae</taxon>
        <taxon>Desertifilum</taxon>
    </lineage>
</organism>
<evidence type="ECO:0000313" key="1">
    <source>
        <dbReference type="EMBL" id="XPM67420.1"/>
    </source>
</evidence>
<protein>
    <submittedName>
        <fullName evidence="1">Uncharacterized protein</fullName>
    </submittedName>
</protein>
<proteinExistence type="predicted"/>
<evidence type="ECO:0000313" key="2">
    <source>
        <dbReference type="Proteomes" id="UP000095472"/>
    </source>
</evidence>
<gene>
    <name evidence="1" type="ORF">BH720_022955</name>
</gene>
<dbReference type="EMBL" id="CP182909">
    <property type="protein sequence ID" value="XPM67420.1"/>
    <property type="molecule type" value="Genomic_DNA"/>
</dbReference>
<sequence length="60" mass="6843">MTESMIGNGNINSGTRHILGVDSIQPEKLYLVYDFKCDRPSCQLFPDLRRDWVGMAIALR</sequence>
<accession>A0ACD5H2J9</accession>
<name>A0ACD5H2J9_9CYAN</name>
<keyword evidence="2" id="KW-1185">Reference proteome</keyword>
<reference evidence="1 2" key="1">
    <citation type="journal article" date="2016" name="Genome Announc.">
        <title>Draft Genome Sequence of the Thermotolerant Cyanobacterium Desertifilum sp. IPPAS B-1220.</title>
        <authorList>
            <person name="Mironov K.S."/>
            <person name="Sinetova M.A."/>
            <person name="Bolatkhan K."/>
            <person name="Zayadan B.K."/>
            <person name="Ustinova V.V."/>
            <person name="Kupriyanova E.V."/>
            <person name="Skrypnik A.N."/>
            <person name="Gogoleva N.E."/>
            <person name="Gogolev Y.V."/>
            <person name="Los D.A."/>
        </authorList>
    </citation>
    <scope>NUCLEOTIDE SEQUENCE [LARGE SCALE GENOMIC DNA]</scope>
    <source>
        <strain evidence="1 2">IPPAS B-1220</strain>
    </source>
</reference>